<reference evidence="1" key="1">
    <citation type="submission" date="2017-12" db="EMBL/GenBank/DDBJ databases">
        <title>FDA dAtabase for Regulatory Grade micrObial Sequences (FDA-ARGOS): Supporting development and validation of Infectious Disease Dx tests.</title>
        <authorList>
            <person name="Campos J."/>
            <person name="Goldberg B."/>
            <person name="Tallon L."/>
            <person name="Sadzewicz L."/>
            <person name="Sengamalay N."/>
            <person name="Ott S."/>
            <person name="Godinez A."/>
            <person name="Nagaraj S."/>
            <person name="Vyas G."/>
            <person name="Aluvathingal J."/>
            <person name="Nadendla S."/>
            <person name="Geyer C."/>
            <person name="Nandy P."/>
            <person name="Hobson J."/>
            <person name="Sichtig H."/>
        </authorList>
    </citation>
    <scope>NUCLEOTIDE SEQUENCE</scope>
    <source>
        <strain evidence="1">FDAARGOS_252</strain>
        <plasmid evidence="1">unnamed5</plasmid>
    </source>
</reference>
<gene>
    <name evidence="1" type="ORF">A6J80_22185</name>
</gene>
<keyword evidence="2" id="KW-1185">Reference proteome</keyword>
<evidence type="ECO:0000313" key="1">
    <source>
        <dbReference type="EMBL" id="ARC39002.1"/>
    </source>
</evidence>
<geneLocation type="plasmid" evidence="1 2">
    <name>unnamed5</name>
</geneLocation>
<organism evidence="1 2">
    <name type="scientific">Paracoccus yeei</name>
    <dbReference type="NCBI Taxonomy" id="147645"/>
    <lineage>
        <taxon>Bacteria</taxon>
        <taxon>Pseudomonadati</taxon>
        <taxon>Pseudomonadota</taxon>
        <taxon>Alphaproteobacteria</taxon>
        <taxon>Rhodobacterales</taxon>
        <taxon>Paracoccaceae</taxon>
        <taxon>Paracoccus</taxon>
    </lineage>
</organism>
<evidence type="ECO:0000313" key="2">
    <source>
        <dbReference type="Proteomes" id="UP000191257"/>
    </source>
</evidence>
<keyword evidence="1" id="KW-0614">Plasmid</keyword>
<accession>A0A1V0GYV5</accession>
<dbReference type="RefSeq" id="WP_080623262.1">
    <property type="nucleotide sequence ID" value="NZ_CAWMZI010000006.1"/>
</dbReference>
<sequence length="88" mass="9635">MDKPPATPPLPPHATEGQLIAYGKLVAALPDLLDEQSLRAVLEWLEDRKVFSDGQEDPGAVMDDGLATELRIAETFRQIADRLEGRAP</sequence>
<proteinExistence type="predicted"/>
<dbReference type="Proteomes" id="UP000191257">
    <property type="component" value="Plasmid unnamed5"/>
</dbReference>
<name>A0A1V0GYV5_9RHOB</name>
<dbReference type="EMBL" id="CP020445">
    <property type="protein sequence ID" value="ARC39002.1"/>
    <property type="molecule type" value="Genomic_DNA"/>
</dbReference>
<dbReference type="AlphaFoldDB" id="A0A1V0GYV5"/>
<protein>
    <submittedName>
        <fullName evidence="1">Uncharacterized protein</fullName>
    </submittedName>
</protein>
<dbReference type="KEGG" id="pye:A6J80_22185"/>